<dbReference type="Gramene" id="TVU41747">
    <property type="protein sequence ID" value="TVU41747"/>
    <property type="gene ID" value="EJB05_15293"/>
</dbReference>
<dbReference type="InterPro" id="IPR012871">
    <property type="entry name" value="DUF1668_ORYSA"/>
</dbReference>
<comment type="caution">
    <text evidence="2">The sequence shown here is derived from an EMBL/GenBank/DDBJ whole genome shotgun (WGS) entry which is preliminary data.</text>
</comment>
<accession>A0A5J9W1E1</accession>
<evidence type="ECO:0008006" key="4">
    <source>
        <dbReference type="Google" id="ProtNLM"/>
    </source>
</evidence>
<feature type="non-terminal residue" evidence="2">
    <location>
        <position position="1"/>
    </location>
</feature>
<organism evidence="2 3">
    <name type="scientific">Eragrostis curvula</name>
    <name type="common">weeping love grass</name>
    <dbReference type="NCBI Taxonomy" id="38414"/>
    <lineage>
        <taxon>Eukaryota</taxon>
        <taxon>Viridiplantae</taxon>
        <taxon>Streptophyta</taxon>
        <taxon>Embryophyta</taxon>
        <taxon>Tracheophyta</taxon>
        <taxon>Spermatophyta</taxon>
        <taxon>Magnoliopsida</taxon>
        <taxon>Liliopsida</taxon>
        <taxon>Poales</taxon>
        <taxon>Poaceae</taxon>
        <taxon>PACMAD clade</taxon>
        <taxon>Chloridoideae</taxon>
        <taxon>Eragrostideae</taxon>
        <taxon>Eragrostidinae</taxon>
        <taxon>Eragrostis</taxon>
    </lineage>
</organism>
<evidence type="ECO:0000313" key="2">
    <source>
        <dbReference type="EMBL" id="TVU41747.1"/>
    </source>
</evidence>
<proteinExistence type="predicted"/>
<dbReference type="EMBL" id="RWGY01000007">
    <property type="protein sequence ID" value="TVU41747.1"/>
    <property type="molecule type" value="Genomic_DNA"/>
</dbReference>
<name>A0A5J9W1E1_9POAL</name>
<dbReference type="Pfam" id="PF07893">
    <property type="entry name" value="DUF1668"/>
    <property type="match status" value="1"/>
</dbReference>
<dbReference type="AlphaFoldDB" id="A0A5J9W1E1"/>
<sequence>MTRRFVNLVTASYRSRMYSLHRLDVSKYLFYPSTAEAEAAAAANADAENNDRSRSDGGNPPRIDKLRRLPEPSVRLQPYLQYGGMWSPGDMFSLLSPRGGGSGEAGRILHTSEDGHAILCDMDSCSTKTMPSLNLPKGWDPISFAVPGGNCAGAGEERLYVMRSDGPFNLEVLHLGHGSPEYKLHPVPHHFNRWHREFKWQPLPPIAENRYFRIMSSTLLGDGRIICVSALMYSKDDAALGTYCFDTETHEWWQAGDWLLPFDGRAVHVPELDTWLGFSPKKPCHLCAVDLTAVVMAPHQAPKVTHVLEDLNPPPMESMLIAPTRRFPTGRHATKEWQLMGYHLVNLGSGRFCVAKIFQVDKRVYQRCYSLHNHDSDEDTKLEDEFAVLTGVEVVRDGERGGLRMVKHKSKRYKFTSDCIKWVL</sequence>
<keyword evidence="3" id="KW-1185">Reference proteome</keyword>
<dbReference type="PANTHER" id="PTHR33085">
    <property type="entry name" value="OS12G0113100 PROTEIN-RELATED"/>
    <property type="match status" value="1"/>
</dbReference>
<dbReference type="Proteomes" id="UP000324897">
    <property type="component" value="Chromosome 4"/>
</dbReference>
<dbReference type="PANTHER" id="PTHR33085:SF102">
    <property type="entry name" value="DUF1618 DOMAIN-CONTAINING PROTEIN"/>
    <property type="match status" value="1"/>
</dbReference>
<evidence type="ECO:0000256" key="1">
    <source>
        <dbReference type="SAM" id="MobiDB-lite"/>
    </source>
</evidence>
<gene>
    <name evidence="2" type="ORF">EJB05_15293</name>
</gene>
<protein>
    <recommendedName>
        <fullName evidence="4">DUF1618 domain-containing protein</fullName>
    </recommendedName>
</protein>
<evidence type="ECO:0000313" key="3">
    <source>
        <dbReference type="Proteomes" id="UP000324897"/>
    </source>
</evidence>
<reference evidence="2 3" key="1">
    <citation type="journal article" date="2019" name="Sci. Rep.">
        <title>A high-quality genome of Eragrostis curvula grass provides insights into Poaceae evolution and supports new strategies to enhance forage quality.</title>
        <authorList>
            <person name="Carballo J."/>
            <person name="Santos B.A.C.M."/>
            <person name="Zappacosta D."/>
            <person name="Garbus I."/>
            <person name="Selva J.P."/>
            <person name="Gallo C.A."/>
            <person name="Diaz A."/>
            <person name="Albertini E."/>
            <person name="Caccamo M."/>
            <person name="Echenique V."/>
        </authorList>
    </citation>
    <scope>NUCLEOTIDE SEQUENCE [LARGE SCALE GENOMIC DNA]</scope>
    <source>
        <strain evidence="3">cv. Victoria</strain>
        <tissue evidence="2">Leaf</tissue>
    </source>
</reference>
<feature type="region of interest" description="Disordered" evidence="1">
    <location>
        <begin position="42"/>
        <end position="70"/>
    </location>
</feature>